<dbReference type="Proteomes" id="UP000192257">
    <property type="component" value="Unassembled WGS sequence"/>
</dbReference>
<dbReference type="VEuPathDB" id="TriTrypDB:TM35_001091080"/>
<protein>
    <recommendedName>
        <fullName evidence="5">CCDC81 HU domain-containing protein</fullName>
    </recommendedName>
</protein>
<dbReference type="RefSeq" id="XP_028877015.1">
    <property type="nucleotide sequence ID" value="XM_029031696.1"/>
</dbReference>
<dbReference type="AlphaFoldDB" id="A0A1X0NFH5"/>
<evidence type="ECO:0000259" key="2">
    <source>
        <dbReference type="Pfam" id="PF18289"/>
    </source>
</evidence>
<comment type="caution">
    <text evidence="3">The sequence shown here is derived from an EMBL/GenBank/DDBJ whole genome shotgun (WGS) entry which is preliminary data.</text>
</comment>
<dbReference type="OrthoDB" id="269134at2759"/>
<gene>
    <name evidence="3" type="ORF">TM35_001091080</name>
</gene>
<evidence type="ECO:0000259" key="1">
    <source>
        <dbReference type="Pfam" id="PF14908"/>
    </source>
</evidence>
<dbReference type="InterPro" id="IPR040673">
    <property type="entry name" value="CCDC81_HU_dom_2"/>
</dbReference>
<proteinExistence type="predicted"/>
<dbReference type="InterPro" id="IPR028034">
    <property type="entry name" value="HU-CCDC81"/>
</dbReference>
<feature type="domain" description="CCDC81 HU" evidence="2">
    <location>
        <begin position="117"/>
        <end position="184"/>
    </location>
</feature>
<name>A0A1X0NFH5_9TRYP</name>
<dbReference type="GeneID" id="39991476"/>
<dbReference type="Pfam" id="PF18289">
    <property type="entry name" value="HU-CCDC81_euk_2"/>
    <property type="match status" value="1"/>
</dbReference>
<dbReference type="EMBL" id="NBCO01000109">
    <property type="protein sequence ID" value="ORC81685.1"/>
    <property type="molecule type" value="Genomic_DNA"/>
</dbReference>
<dbReference type="Pfam" id="PF14908">
    <property type="entry name" value="HU-CCDC81_euk_1"/>
    <property type="match status" value="1"/>
</dbReference>
<reference evidence="3 4" key="1">
    <citation type="submission" date="2017-03" db="EMBL/GenBank/DDBJ databases">
        <title>An alternative strategy for trypanosome survival in the mammalian bloodstream revealed through genome and transcriptome analysis of the ubiquitous bovine parasite Trypanosoma (Megatrypanum) theileri.</title>
        <authorList>
            <person name="Kelly S."/>
            <person name="Ivens A."/>
            <person name="Mott A."/>
            <person name="O'Neill E."/>
            <person name="Emms D."/>
            <person name="Macleod O."/>
            <person name="Voorheis P."/>
            <person name="Matthews J."/>
            <person name="Matthews K."/>
            <person name="Carrington M."/>
        </authorList>
    </citation>
    <scope>NUCLEOTIDE SEQUENCE [LARGE SCALE GENOMIC DNA]</scope>
    <source>
        <strain evidence="3">Edinburgh</strain>
    </source>
</reference>
<evidence type="ECO:0000313" key="4">
    <source>
        <dbReference type="Proteomes" id="UP000192257"/>
    </source>
</evidence>
<feature type="domain" description="CCDC81 HU" evidence="1">
    <location>
        <begin position="16"/>
        <end position="100"/>
    </location>
</feature>
<accession>A0A1X0NFH5</accession>
<keyword evidence="4" id="KW-1185">Reference proteome</keyword>
<organism evidence="3 4">
    <name type="scientific">Trypanosoma theileri</name>
    <dbReference type="NCBI Taxonomy" id="67003"/>
    <lineage>
        <taxon>Eukaryota</taxon>
        <taxon>Discoba</taxon>
        <taxon>Euglenozoa</taxon>
        <taxon>Kinetoplastea</taxon>
        <taxon>Metakinetoplastina</taxon>
        <taxon>Trypanosomatida</taxon>
        <taxon>Trypanosomatidae</taxon>
        <taxon>Trypanosoma</taxon>
    </lineage>
</organism>
<sequence>MSCDPCYACYAEIADIVVNTKSLYRHQNKNGGTDLLHRIWRVMGEMLIEQMVNKRSCIVPDFFHASIKSQKIEFYNGMKTFYKPQLVLLPDFLSKYHVQNVLTMHDAHYHATVPEMISYATIAALVGTDRFTVEAAICDSIREIGKYLGRNPTTVLRIDIGIAFLEFRGREYRIKWSENFLKRFRAVVGPQSLVSPYDPPPIASKATGCRFQTGCLSKDDLNASVANTVEDEKRLTLVEMNDSKGGSGFKKSFW</sequence>
<evidence type="ECO:0008006" key="5">
    <source>
        <dbReference type="Google" id="ProtNLM"/>
    </source>
</evidence>
<evidence type="ECO:0000313" key="3">
    <source>
        <dbReference type="EMBL" id="ORC81685.1"/>
    </source>
</evidence>